<name>A0A0M0LS07_9EUKA</name>
<organism evidence="1 2">
    <name type="scientific">Chrysochromulina tobinii</name>
    <dbReference type="NCBI Taxonomy" id="1460289"/>
    <lineage>
        <taxon>Eukaryota</taxon>
        <taxon>Haptista</taxon>
        <taxon>Haptophyta</taxon>
        <taxon>Prymnesiophyceae</taxon>
        <taxon>Prymnesiales</taxon>
        <taxon>Chrysochromulinaceae</taxon>
        <taxon>Chrysochromulina</taxon>
    </lineage>
</organism>
<protein>
    <submittedName>
        <fullName evidence="1">Uncharacterized protein</fullName>
    </submittedName>
</protein>
<accession>A0A0M0LS07</accession>
<comment type="caution">
    <text evidence="1">The sequence shown here is derived from an EMBL/GenBank/DDBJ whole genome shotgun (WGS) entry which is preliminary data.</text>
</comment>
<evidence type="ECO:0000313" key="1">
    <source>
        <dbReference type="EMBL" id="KOO53508.1"/>
    </source>
</evidence>
<dbReference type="AlphaFoldDB" id="A0A0M0LS07"/>
<gene>
    <name evidence="1" type="ORF">Ctob_013214</name>
</gene>
<reference evidence="2" key="1">
    <citation type="journal article" date="2015" name="PLoS Genet.">
        <title>Genome Sequence and Transcriptome Analyses of Chrysochromulina tobin: Metabolic Tools for Enhanced Algal Fitness in the Prominent Order Prymnesiales (Haptophyceae).</title>
        <authorList>
            <person name="Hovde B.T."/>
            <person name="Deodato C.R."/>
            <person name="Hunsperger H.M."/>
            <person name="Ryken S.A."/>
            <person name="Yost W."/>
            <person name="Jha R.K."/>
            <person name="Patterson J."/>
            <person name="Monnat R.J. Jr."/>
            <person name="Barlow S.B."/>
            <person name="Starkenburg S.R."/>
            <person name="Cattolico R.A."/>
        </authorList>
    </citation>
    <scope>NUCLEOTIDE SEQUENCE</scope>
    <source>
        <strain evidence="2">CCMP291</strain>
    </source>
</reference>
<dbReference type="EMBL" id="JWZX01000201">
    <property type="protein sequence ID" value="KOO53508.1"/>
    <property type="molecule type" value="Genomic_DNA"/>
</dbReference>
<keyword evidence="2" id="KW-1185">Reference proteome</keyword>
<evidence type="ECO:0000313" key="2">
    <source>
        <dbReference type="Proteomes" id="UP000037460"/>
    </source>
</evidence>
<proteinExistence type="predicted"/>
<sequence length="122" mass="13467">MAGIMRSLREGERVMTLYKSVQMKMAELGDLTDRLREAPDALAAEKEALQVQLGSMIAAEEARHSCSLDATSSYYDPKEAALVRAHEEAEKRERHIEQLVADLRAANLEVQGIAQADQRAAA</sequence>
<dbReference type="Proteomes" id="UP000037460">
    <property type="component" value="Unassembled WGS sequence"/>
</dbReference>